<feature type="region of interest" description="Disordered" evidence="2">
    <location>
        <begin position="22"/>
        <end position="56"/>
    </location>
</feature>
<evidence type="ECO:0000313" key="4">
    <source>
        <dbReference type="EMBL" id="QNL98888.1"/>
    </source>
</evidence>
<dbReference type="AlphaFoldDB" id="A0A7G9FK07"/>
<keyword evidence="3" id="KW-1133">Transmembrane helix</keyword>
<dbReference type="RefSeq" id="WP_117781067.1">
    <property type="nucleotide sequence ID" value="NZ_CP060632.1"/>
</dbReference>
<proteinExistence type="predicted"/>
<keyword evidence="5" id="KW-1185">Reference proteome</keyword>
<keyword evidence="3" id="KW-0472">Membrane</keyword>
<accession>A0A7G9FK07</accession>
<reference evidence="4 5" key="1">
    <citation type="submission" date="2020-08" db="EMBL/GenBank/DDBJ databases">
        <authorList>
            <person name="Liu C."/>
            <person name="Sun Q."/>
        </authorList>
    </citation>
    <scope>NUCLEOTIDE SEQUENCE [LARGE SCALE GENOMIC DNA]</scope>
    <source>
        <strain evidence="4 5">NSJ-4</strain>
    </source>
</reference>
<evidence type="ECO:0000256" key="1">
    <source>
        <dbReference type="SAM" id="Coils"/>
    </source>
</evidence>
<protein>
    <recommendedName>
        <fullName evidence="6">Cell division protein FtsL</fullName>
    </recommendedName>
</protein>
<evidence type="ECO:0000256" key="3">
    <source>
        <dbReference type="SAM" id="Phobius"/>
    </source>
</evidence>
<sequence>MAQQVRRQMNYVDGTAARQMYAAPARRVHEPERKAPSRRVAPQQRPQERPKVRRRVTAQTKKTLAFSAGYMLFMAFMVCLVVGSSVLMLYLNTKISTQQNNISALEAELEKIEDDNAAHKLRLNNMYTLDDIYNVATNELGMVYAKKGQIIYYDSANEDYVKQYQDVPGSN</sequence>
<evidence type="ECO:0008006" key="6">
    <source>
        <dbReference type="Google" id="ProtNLM"/>
    </source>
</evidence>
<dbReference type="EMBL" id="CP060632">
    <property type="protein sequence ID" value="QNL98888.1"/>
    <property type="molecule type" value="Genomic_DNA"/>
</dbReference>
<dbReference type="Proteomes" id="UP000515819">
    <property type="component" value="Chromosome"/>
</dbReference>
<feature type="transmembrane region" description="Helical" evidence="3">
    <location>
        <begin position="63"/>
        <end position="91"/>
    </location>
</feature>
<name>A0A7G9FK07_9FIRM</name>
<evidence type="ECO:0000313" key="5">
    <source>
        <dbReference type="Proteomes" id="UP000515819"/>
    </source>
</evidence>
<organism evidence="4 5">
    <name type="scientific">Wujia chipingensis</name>
    <dbReference type="NCBI Taxonomy" id="2763670"/>
    <lineage>
        <taxon>Bacteria</taxon>
        <taxon>Bacillati</taxon>
        <taxon>Bacillota</taxon>
        <taxon>Clostridia</taxon>
        <taxon>Lachnospirales</taxon>
        <taxon>Lachnospiraceae</taxon>
        <taxon>Wujia</taxon>
    </lineage>
</organism>
<evidence type="ECO:0000256" key="2">
    <source>
        <dbReference type="SAM" id="MobiDB-lite"/>
    </source>
</evidence>
<keyword evidence="1" id="KW-0175">Coiled coil</keyword>
<dbReference type="KEGG" id="wcp:H9Q76_09020"/>
<keyword evidence="3" id="KW-0812">Transmembrane</keyword>
<gene>
    <name evidence="4" type="ORF">H9Q76_09020</name>
</gene>
<feature type="coiled-coil region" evidence="1">
    <location>
        <begin position="95"/>
        <end position="122"/>
    </location>
</feature>